<evidence type="ECO:0000313" key="9">
    <source>
        <dbReference type="EMBL" id="AQW20556.1"/>
    </source>
</evidence>
<dbReference type="Gene3D" id="3.40.640.10">
    <property type="entry name" value="Type I PLP-dependent aspartate aminotransferase-like (Major domain)"/>
    <property type="match status" value="1"/>
</dbReference>
<keyword evidence="5 7" id="KW-0663">Pyridoxal phosphate</keyword>
<evidence type="ECO:0000313" key="10">
    <source>
        <dbReference type="Proteomes" id="UP000030361"/>
    </source>
</evidence>
<dbReference type="eggNOG" id="COG0079">
    <property type="taxonomic scope" value="Bacteria"/>
</dbReference>
<keyword evidence="4 7" id="KW-0808">Transferase</keyword>
<dbReference type="Proteomes" id="UP000030361">
    <property type="component" value="Chromosome"/>
</dbReference>
<dbReference type="Pfam" id="PF00155">
    <property type="entry name" value="Aminotran_1_2"/>
    <property type="match status" value="1"/>
</dbReference>
<gene>
    <name evidence="7" type="primary">hisC</name>
    <name evidence="9" type="ORF">PL11_000690</name>
</gene>
<comment type="cofactor">
    <cofactor evidence="1 7">
        <name>pyridoxal 5'-phosphate</name>
        <dbReference type="ChEBI" id="CHEBI:597326"/>
    </cofactor>
</comment>
<dbReference type="EMBL" id="CP018906">
    <property type="protein sequence ID" value="AQW20556.1"/>
    <property type="molecule type" value="Genomic_DNA"/>
</dbReference>
<dbReference type="InterPro" id="IPR004839">
    <property type="entry name" value="Aminotransferase_I/II_large"/>
</dbReference>
<dbReference type="SUPFAM" id="SSF53383">
    <property type="entry name" value="PLP-dependent transferases"/>
    <property type="match status" value="1"/>
</dbReference>
<dbReference type="NCBIfam" id="TIGR01141">
    <property type="entry name" value="hisC"/>
    <property type="match status" value="1"/>
</dbReference>
<dbReference type="OrthoDB" id="9813612at2"/>
<evidence type="ECO:0000256" key="4">
    <source>
        <dbReference type="ARBA" id="ARBA00022679"/>
    </source>
</evidence>
<feature type="modified residue" description="N6-(pyridoxal phosphate)lysine" evidence="7">
    <location>
        <position position="220"/>
    </location>
</feature>
<evidence type="ECO:0000256" key="5">
    <source>
        <dbReference type="ARBA" id="ARBA00022898"/>
    </source>
</evidence>
<protein>
    <recommendedName>
        <fullName evidence="7">Histidinol-phosphate aminotransferase</fullName>
        <ecNumber evidence="7">2.6.1.9</ecNumber>
    </recommendedName>
    <alternativeName>
        <fullName evidence="7">Imidazole acetol-phosphate transaminase</fullName>
    </alternativeName>
</protein>
<dbReference type="CDD" id="cd00609">
    <property type="entry name" value="AAT_like"/>
    <property type="match status" value="1"/>
</dbReference>
<accession>A0A1S6QG18</accession>
<reference evidence="9 10" key="1">
    <citation type="journal article" date="2015" name="Genome Announc.">
        <title>Genome Sequence of Lactobacillus curieae CCTCC M 2011381T, a Novel Producer of Gamma-aminobutyric Acid.</title>
        <authorList>
            <person name="Wang Y."/>
            <person name="Wang Y."/>
            <person name="Lang C."/>
            <person name="Wei D."/>
            <person name="Xu P."/>
            <person name="Xie J."/>
        </authorList>
    </citation>
    <scope>NUCLEOTIDE SEQUENCE [LARGE SCALE GENOMIC DNA]</scope>
    <source>
        <strain evidence="9 10">CCTCC M 2011381</strain>
    </source>
</reference>
<dbReference type="Gene3D" id="3.90.1150.10">
    <property type="entry name" value="Aspartate Aminotransferase, domain 1"/>
    <property type="match status" value="1"/>
</dbReference>
<dbReference type="GO" id="GO:0030170">
    <property type="term" value="F:pyridoxal phosphate binding"/>
    <property type="evidence" value="ECO:0007669"/>
    <property type="project" value="InterPro"/>
</dbReference>
<evidence type="ECO:0000256" key="1">
    <source>
        <dbReference type="ARBA" id="ARBA00001933"/>
    </source>
</evidence>
<dbReference type="PANTHER" id="PTHR43643">
    <property type="entry name" value="HISTIDINOL-PHOSPHATE AMINOTRANSFERASE 2"/>
    <property type="match status" value="1"/>
</dbReference>
<keyword evidence="3 7" id="KW-0032">Aminotransferase</keyword>
<evidence type="ECO:0000256" key="7">
    <source>
        <dbReference type="HAMAP-Rule" id="MF_01023"/>
    </source>
</evidence>
<comment type="subunit">
    <text evidence="2 7">Homodimer.</text>
</comment>
<comment type="catalytic activity">
    <reaction evidence="7">
        <text>L-histidinol phosphate + 2-oxoglutarate = 3-(imidazol-4-yl)-2-oxopropyl phosphate + L-glutamate</text>
        <dbReference type="Rhea" id="RHEA:23744"/>
        <dbReference type="ChEBI" id="CHEBI:16810"/>
        <dbReference type="ChEBI" id="CHEBI:29985"/>
        <dbReference type="ChEBI" id="CHEBI:57766"/>
        <dbReference type="ChEBI" id="CHEBI:57980"/>
        <dbReference type="EC" id="2.6.1.9"/>
    </reaction>
</comment>
<dbReference type="UniPathway" id="UPA00031">
    <property type="reaction ID" value="UER00012"/>
</dbReference>
<name>A0A1S6QG18_9LACO</name>
<dbReference type="InterPro" id="IPR015424">
    <property type="entry name" value="PyrdxlP-dep_Trfase"/>
</dbReference>
<dbReference type="InterPro" id="IPR015422">
    <property type="entry name" value="PyrdxlP-dep_Trfase_small"/>
</dbReference>
<dbReference type="AlphaFoldDB" id="A0A1S6QG18"/>
<dbReference type="InterPro" id="IPR015421">
    <property type="entry name" value="PyrdxlP-dep_Trfase_major"/>
</dbReference>
<keyword evidence="6 7" id="KW-0368">Histidine biosynthesis</keyword>
<feature type="domain" description="Aminotransferase class I/classII large" evidence="8">
    <location>
        <begin position="29"/>
        <end position="343"/>
    </location>
</feature>
<dbReference type="GO" id="GO:0000105">
    <property type="term" value="P:L-histidine biosynthetic process"/>
    <property type="evidence" value="ECO:0007669"/>
    <property type="project" value="UniProtKB-UniRule"/>
</dbReference>
<dbReference type="RefSeq" id="WP_035168540.1">
    <property type="nucleotide sequence ID" value="NZ_CP018906.1"/>
</dbReference>
<keyword evidence="7" id="KW-0028">Amino-acid biosynthesis</keyword>
<dbReference type="GO" id="GO:0004400">
    <property type="term" value="F:histidinol-phosphate transaminase activity"/>
    <property type="evidence" value="ECO:0007669"/>
    <property type="project" value="UniProtKB-UniRule"/>
</dbReference>
<evidence type="ECO:0000259" key="8">
    <source>
        <dbReference type="Pfam" id="PF00155"/>
    </source>
</evidence>
<dbReference type="HAMAP" id="MF_01023">
    <property type="entry name" value="HisC_aminotrans_2"/>
    <property type="match status" value="1"/>
</dbReference>
<organism evidence="9 10">
    <name type="scientific">Lentilactobacillus curieae</name>
    <dbReference type="NCBI Taxonomy" id="1138822"/>
    <lineage>
        <taxon>Bacteria</taxon>
        <taxon>Bacillati</taxon>
        <taxon>Bacillota</taxon>
        <taxon>Bacilli</taxon>
        <taxon>Lactobacillales</taxon>
        <taxon>Lactobacillaceae</taxon>
        <taxon>Lentilactobacillus</taxon>
    </lineage>
</organism>
<evidence type="ECO:0000256" key="6">
    <source>
        <dbReference type="ARBA" id="ARBA00023102"/>
    </source>
</evidence>
<keyword evidence="10" id="KW-1185">Reference proteome</keyword>
<evidence type="ECO:0000256" key="3">
    <source>
        <dbReference type="ARBA" id="ARBA00022576"/>
    </source>
</evidence>
<sequence>MKKVLQSLRPYTPEKPLSELKSELGVSSLVRLSANENVYGTSPKVSEALLNWAAAGASQYPDSNASKLRAAVAKQFNLNQSSLVFGNGLDEIIQLICRVILEPDDEVLIPTPTFSEYQLHSSIEGAQIVPVELTADLDISLEKLKAAVTEKTKLIWLCNPNNPTGSVLSRQQILKFASGLPTTTLLVVDEAYIDFTDTNETLINDVEENENLIVLRTLSKAYGLANFRVGFAVCPNSLVSVFQTVRLPYNLSTAAEVAAVAALADQSFLSAGVQKIKESRQQLMKFFTGLKIQFVPSQTNFIFLKVEDENGLADELAKSGYLVRTGLLPGWLRITIGKPDDNLAIEKIVQTFISGK</sequence>
<dbReference type="KEGG" id="lcu:PL11_000690"/>
<comment type="similarity">
    <text evidence="7">Belongs to the class-II pyridoxal-phosphate-dependent aminotransferase family. Histidinol-phosphate aminotransferase subfamily.</text>
</comment>
<dbReference type="InterPro" id="IPR050106">
    <property type="entry name" value="HistidinolP_aminotransfase"/>
</dbReference>
<dbReference type="EC" id="2.6.1.9" evidence="7"/>
<comment type="pathway">
    <text evidence="7">Amino-acid biosynthesis; L-histidine biosynthesis; L-histidine from 5-phospho-alpha-D-ribose 1-diphosphate: step 7/9.</text>
</comment>
<dbReference type="PANTHER" id="PTHR43643:SF3">
    <property type="entry name" value="HISTIDINOL-PHOSPHATE AMINOTRANSFERASE"/>
    <property type="match status" value="1"/>
</dbReference>
<dbReference type="InterPro" id="IPR005861">
    <property type="entry name" value="HisP_aminotrans"/>
</dbReference>
<evidence type="ECO:0000256" key="2">
    <source>
        <dbReference type="ARBA" id="ARBA00011738"/>
    </source>
</evidence>
<proteinExistence type="inferred from homology"/>